<dbReference type="Proteomes" id="UP001055072">
    <property type="component" value="Unassembled WGS sequence"/>
</dbReference>
<evidence type="ECO:0000313" key="2">
    <source>
        <dbReference type="Proteomes" id="UP001055072"/>
    </source>
</evidence>
<dbReference type="EMBL" id="MU274902">
    <property type="protein sequence ID" value="KAI0093407.1"/>
    <property type="molecule type" value="Genomic_DNA"/>
</dbReference>
<sequence>MASDASPSTPPPTNNPSENYDTRASPIAHHITPCFSGLGQLEGSRTALLKDLGPAVKQVQYEYFQNSVLPRLPPEITVKKVLGRLLRLNKISDGRWNAFPRDPCQHAKKSSRTSGGDEEWLDEKGVFANLYSVVDAIEECASNNKRKKRSTTTSYESMPDSTPMCCFDKSTGKPDAYFVLKDRFLSDRPDGRRYWRDLATPGEFKLRDTLDDLQDDIKKTCWNMYKIMVGDPRRRSVFAFTIENTTMRVWMGNRSEVIVTEPFNFITDHRKVVHFFLSQLYGSEVDLGIGSGDMTIISAEEQEIPRYRIKVRQVVNPSRRRLVVEELVYHTTRLISDDGAKSFRGSGTRVWEVVQVVDGVERTDTPLALKDHWVDDSRQCEGNIIQEILGDPGISDKQRRALTALLLAPVARGDVYILDEFDGKEKLDDTRTLSTRGADIPENATVFSLKPGDKLPATAKSGGKGGNRGAREKDTVVIYESKRHHRAVFAQVLEPLSKETSLHRVFSALYSVTFGLLFMHDCGPGWVHRDISTGNILLFPGKNIAKLSDLEYAKRLDDVTKHAIRTGTMNFIAVEVDKGMYMFTEDPKAKDEAEIDMDDMADEIEGFLASAGVIPSTSVDEEISSLEFADEEPFFYNPLHDLESIWWIAVYFVVNKKTALAHRKRSAVGSDHQDIVYADLTEEQLKFARNLFYWEPARHGALNNSGITPLDKHLFSLPSYLKPICSELIKLRKTMVKHYRDIEKPGFVIDKTVCLSIYPLFTKAFKTIMGSLAKRDILVAPLEYDPREELLKDAYRTHGPSARVSKRPKLDLKAASTSSAANPAKTKCKALVVAASTRKTRSATSRKGKGKAVAKPSGT</sequence>
<name>A0ACB8UGF3_9APHY</name>
<organism evidence="1 2">
    <name type="scientific">Irpex rosettiformis</name>
    <dbReference type="NCBI Taxonomy" id="378272"/>
    <lineage>
        <taxon>Eukaryota</taxon>
        <taxon>Fungi</taxon>
        <taxon>Dikarya</taxon>
        <taxon>Basidiomycota</taxon>
        <taxon>Agaricomycotina</taxon>
        <taxon>Agaricomycetes</taxon>
        <taxon>Polyporales</taxon>
        <taxon>Irpicaceae</taxon>
        <taxon>Irpex</taxon>
    </lineage>
</organism>
<protein>
    <submittedName>
        <fullName evidence="1">Uncharacterized protein</fullName>
    </submittedName>
</protein>
<comment type="caution">
    <text evidence="1">The sequence shown here is derived from an EMBL/GenBank/DDBJ whole genome shotgun (WGS) entry which is preliminary data.</text>
</comment>
<proteinExistence type="predicted"/>
<reference evidence="1" key="1">
    <citation type="journal article" date="2021" name="Environ. Microbiol.">
        <title>Gene family expansions and transcriptome signatures uncover fungal adaptations to wood decay.</title>
        <authorList>
            <person name="Hage H."/>
            <person name="Miyauchi S."/>
            <person name="Viragh M."/>
            <person name="Drula E."/>
            <person name="Min B."/>
            <person name="Chaduli D."/>
            <person name="Navarro D."/>
            <person name="Favel A."/>
            <person name="Norest M."/>
            <person name="Lesage-Meessen L."/>
            <person name="Balint B."/>
            <person name="Merenyi Z."/>
            <person name="de Eugenio L."/>
            <person name="Morin E."/>
            <person name="Martinez A.T."/>
            <person name="Baldrian P."/>
            <person name="Stursova M."/>
            <person name="Martinez M.J."/>
            <person name="Novotny C."/>
            <person name="Magnuson J.K."/>
            <person name="Spatafora J.W."/>
            <person name="Maurice S."/>
            <person name="Pangilinan J."/>
            <person name="Andreopoulos W."/>
            <person name="LaButti K."/>
            <person name="Hundley H."/>
            <person name="Na H."/>
            <person name="Kuo A."/>
            <person name="Barry K."/>
            <person name="Lipzen A."/>
            <person name="Henrissat B."/>
            <person name="Riley R."/>
            <person name="Ahrendt S."/>
            <person name="Nagy L.G."/>
            <person name="Grigoriev I.V."/>
            <person name="Martin F."/>
            <person name="Rosso M.N."/>
        </authorList>
    </citation>
    <scope>NUCLEOTIDE SEQUENCE</scope>
    <source>
        <strain evidence="1">CBS 384.51</strain>
    </source>
</reference>
<keyword evidence="2" id="KW-1185">Reference proteome</keyword>
<evidence type="ECO:0000313" key="1">
    <source>
        <dbReference type="EMBL" id="KAI0093407.1"/>
    </source>
</evidence>
<accession>A0ACB8UGF3</accession>
<gene>
    <name evidence="1" type="ORF">BDY19DRAFT_1064761</name>
</gene>